<dbReference type="Pfam" id="PF14416">
    <property type="entry name" value="PMR5N"/>
    <property type="match status" value="1"/>
</dbReference>
<evidence type="ECO:0000256" key="6">
    <source>
        <dbReference type="ARBA" id="ARBA00023136"/>
    </source>
</evidence>
<name>A0ABC8RRF5_9AQUA</name>
<evidence type="ECO:0000256" key="3">
    <source>
        <dbReference type="ARBA" id="ARBA00022692"/>
    </source>
</evidence>
<keyword evidence="3 7" id="KW-0812">Transmembrane</keyword>
<dbReference type="InterPro" id="IPR029962">
    <property type="entry name" value="TBL"/>
</dbReference>
<accession>A0ABC8RRF5</accession>
<dbReference type="InterPro" id="IPR026057">
    <property type="entry name" value="TBL_C"/>
</dbReference>
<comment type="similarity">
    <text evidence="2">Belongs to the PC-esterase family. TBL subfamily.</text>
</comment>
<evidence type="ECO:0000256" key="4">
    <source>
        <dbReference type="ARBA" id="ARBA00022968"/>
    </source>
</evidence>
<dbReference type="PANTHER" id="PTHR32285">
    <property type="entry name" value="PROTEIN TRICHOME BIREFRINGENCE-LIKE 9-RELATED"/>
    <property type="match status" value="1"/>
</dbReference>
<evidence type="ECO:0000256" key="2">
    <source>
        <dbReference type="ARBA" id="ARBA00007727"/>
    </source>
</evidence>
<feature type="domain" description="Trichome birefringence-like C-terminal" evidence="8">
    <location>
        <begin position="126"/>
        <end position="164"/>
    </location>
</feature>
<feature type="transmembrane region" description="Helical" evidence="7">
    <location>
        <begin position="23"/>
        <end position="42"/>
    </location>
</feature>
<evidence type="ECO:0000259" key="9">
    <source>
        <dbReference type="Pfam" id="PF14416"/>
    </source>
</evidence>
<keyword evidence="6 7" id="KW-0472">Membrane</keyword>
<dbReference type="Proteomes" id="UP001642360">
    <property type="component" value="Unassembled WGS sequence"/>
</dbReference>
<evidence type="ECO:0000256" key="7">
    <source>
        <dbReference type="SAM" id="Phobius"/>
    </source>
</evidence>
<dbReference type="GO" id="GO:0016020">
    <property type="term" value="C:membrane"/>
    <property type="evidence" value="ECO:0007669"/>
    <property type="project" value="UniProtKB-SubCell"/>
</dbReference>
<dbReference type="EMBL" id="CAUOFW020001677">
    <property type="protein sequence ID" value="CAK9147397.1"/>
    <property type="molecule type" value="Genomic_DNA"/>
</dbReference>
<proteinExistence type="inferred from homology"/>
<evidence type="ECO:0000256" key="5">
    <source>
        <dbReference type="ARBA" id="ARBA00022989"/>
    </source>
</evidence>
<dbReference type="Pfam" id="PF13839">
    <property type="entry name" value="PC-Esterase"/>
    <property type="match status" value="1"/>
</dbReference>
<keyword evidence="5 7" id="KW-1133">Transmembrane helix</keyword>
<evidence type="ECO:0000313" key="10">
    <source>
        <dbReference type="EMBL" id="CAK9147397.1"/>
    </source>
</evidence>
<protein>
    <recommendedName>
        <fullName evidence="12">Trichome birefringence-like N-terminal domain-containing protein</fullName>
    </recommendedName>
</protein>
<dbReference type="PANTHER" id="PTHR32285:SF48">
    <property type="entry name" value="PROTEIN TRICHOME BIREFRINGENCE-LIKE 19"/>
    <property type="match status" value="1"/>
</dbReference>
<organism evidence="10 11">
    <name type="scientific">Ilex paraguariensis</name>
    <name type="common">yerba mate</name>
    <dbReference type="NCBI Taxonomy" id="185542"/>
    <lineage>
        <taxon>Eukaryota</taxon>
        <taxon>Viridiplantae</taxon>
        <taxon>Streptophyta</taxon>
        <taxon>Embryophyta</taxon>
        <taxon>Tracheophyta</taxon>
        <taxon>Spermatophyta</taxon>
        <taxon>Magnoliopsida</taxon>
        <taxon>eudicotyledons</taxon>
        <taxon>Gunneridae</taxon>
        <taxon>Pentapetalae</taxon>
        <taxon>asterids</taxon>
        <taxon>campanulids</taxon>
        <taxon>Aquifoliales</taxon>
        <taxon>Aquifoliaceae</taxon>
        <taxon>Ilex</taxon>
    </lineage>
</organism>
<feature type="domain" description="Trichome birefringence-like N-terminal" evidence="9">
    <location>
        <begin position="72"/>
        <end position="125"/>
    </location>
</feature>
<keyword evidence="11" id="KW-1185">Reference proteome</keyword>
<comment type="subcellular location">
    <subcellularLocation>
        <location evidence="1">Membrane</location>
        <topology evidence="1">Single-pass membrane protein</topology>
    </subcellularLocation>
</comment>
<evidence type="ECO:0000256" key="1">
    <source>
        <dbReference type="ARBA" id="ARBA00004167"/>
    </source>
</evidence>
<comment type="caution">
    <text evidence="10">The sequence shown here is derived from an EMBL/GenBank/DDBJ whole genome shotgun (WGS) entry which is preliminary data.</text>
</comment>
<dbReference type="AlphaFoldDB" id="A0ABC8RRF5"/>
<reference evidence="10 11" key="1">
    <citation type="submission" date="2024-02" db="EMBL/GenBank/DDBJ databases">
        <authorList>
            <person name="Vignale AGUSTIN F."/>
            <person name="Sosa J E."/>
            <person name="Modenutti C."/>
        </authorList>
    </citation>
    <scope>NUCLEOTIDE SEQUENCE [LARGE SCALE GENOMIC DNA]</scope>
</reference>
<evidence type="ECO:0000313" key="11">
    <source>
        <dbReference type="Proteomes" id="UP001642360"/>
    </source>
</evidence>
<gene>
    <name evidence="10" type="ORF">ILEXP_LOCUS15288</name>
</gene>
<evidence type="ECO:0000259" key="8">
    <source>
        <dbReference type="Pfam" id="PF13839"/>
    </source>
</evidence>
<keyword evidence="4" id="KW-0735">Signal-anchor</keyword>
<dbReference type="InterPro" id="IPR025846">
    <property type="entry name" value="TBL_N"/>
</dbReference>
<evidence type="ECO:0008006" key="12">
    <source>
        <dbReference type="Google" id="ProtNLM"/>
    </source>
</evidence>
<sequence>MKLQAIELPFGRNPTAQKIPKTVLLLALTLVILTVVPLYYPFLRYKSFLKNSTESSPPYHSDENSIKITENEKCDIFTGEWVPNPGAPYYTNTTCWAIHEHQNCMKYGRPDSEFMKWRWKPDGCELPIFNPYQFLDIVRGKSMAFVGDSVGRNQMQSLICLLSRVGLHSHLLFYVCVFLKLYRSVYG</sequence>